<dbReference type="InterPro" id="IPR000597">
    <property type="entry name" value="Ribosomal_uL3"/>
</dbReference>
<keyword evidence="2" id="KW-0699">rRNA-binding</keyword>
<dbReference type="GO" id="GO:0022625">
    <property type="term" value="C:cytosolic large ribosomal subunit"/>
    <property type="evidence" value="ECO:0007669"/>
    <property type="project" value="TreeGrafter"/>
</dbReference>
<dbReference type="HAMAP" id="MF_01325_B">
    <property type="entry name" value="Ribosomal_uL3_B"/>
    <property type="match status" value="1"/>
</dbReference>
<dbReference type="SUPFAM" id="SSF50447">
    <property type="entry name" value="Translation proteins"/>
    <property type="match status" value="1"/>
</dbReference>
<comment type="similarity">
    <text evidence="1">Belongs to the universal ribosomal protein uL3 family.</text>
</comment>
<accession>A0A484H5F7</accession>
<evidence type="ECO:0000313" key="6">
    <source>
        <dbReference type="EMBL" id="VBB68551.1"/>
    </source>
</evidence>
<dbReference type="Gene3D" id="3.30.160.810">
    <property type="match status" value="1"/>
</dbReference>
<dbReference type="PANTHER" id="PTHR11229">
    <property type="entry name" value="50S RIBOSOMAL PROTEIN L3"/>
    <property type="match status" value="1"/>
</dbReference>
<proteinExistence type="inferred from homology"/>
<dbReference type="GO" id="GO:0019843">
    <property type="term" value="F:rRNA binding"/>
    <property type="evidence" value="ECO:0007669"/>
    <property type="project" value="UniProtKB-KW"/>
</dbReference>
<evidence type="ECO:0000256" key="3">
    <source>
        <dbReference type="ARBA" id="ARBA00022884"/>
    </source>
</evidence>
<dbReference type="GO" id="GO:0006412">
    <property type="term" value="P:translation"/>
    <property type="evidence" value="ECO:0007669"/>
    <property type="project" value="InterPro"/>
</dbReference>
<dbReference type="FunFam" id="2.40.30.10:FF:000004">
    <property type="entry name" value="50S ribosomal protein L3"/>
    <property type="match status" value="1"/>
</dbReference>
<dbReference type="InterPro" id="IPR019926">
    <property type="entry name" value="Ribosomal_uL3_CS"/>
</dbReference>
<protein>
    <submittedName>
        <fullName evidence="6">LSU ribosomal protein L3p (L3e)</fullName>
    </submittedName>
</protein>
<sequence>MRCGLIARKVGMTRLFNVDGSHIPVTVLEVDTCQVTAIRTIEKDGYTAVQLGAGVAKVKNTTKAQRGHFAKARVEPKHRVAEFRVSVACLLEQGVELSVRHFLPGQLVDVVGTTIGKGFAGVMKRHHFRGLEASHGVSIAHRSHGSTGQRQDPGRVFRNKRMAGHMGDQRVTMLNLKVLKTDEERCLILLKGAIPGAAGSWVLVRDSIKCERPSDVPLPAGVKGMIADKAAAQGGG</sequence>
<evidence type="ECO:0000256" key="4">
    <source>
        <dbReference type="ARBA" id="ARBA00022980"/>
    </source>
</evidence>
<dbReference type="PANTHER" id="PTHR11229:SF16">
    <property type="entry name" value="LARGE RIBOSOMAL SUBUNIT PROTEIN UL3C"/>
    <property type="match status" value="1"/>
</dbReference>
<gene>
    <name evidence="6" type="ORF">RIEGSTA812A_PEG_24</name>
</gene>
<evidence type="ECO:0000256" key="2">
    <source>
        <dbReference type="ARBA" id="ARBA00022730"/>
    </source>
</evidence>
<evidence type="ECO:0000256" key="1">
    <source>
        <dbReference type="ARBA" id="ARBA00006540"/>
    </source>
</evidence>
<keyword evidence="5" id="KW-0687">Ribonucleoprotein</keyword>
<keyword evidence="4 6" id="KW-0689">Ribosomal protein</keyword>
<reference evidence="6" key="1">
    <citation type="submission" date="2018-10" db="EMBL/GenBank/DDBJ databases">
        <authorList>
            <person name="Gruber-Vodicka H."/>
            <person name="Jaeckle O."/>
        </authorList>
    </citation>
    <scope>NUCLEOTIDE SEQUENCE</scope>
</reference>
<organism evidence="6">
    <name type="scientific">invertebrate metagenome</name>
    <dbReference type="NCBI Taxonomy" id="1711999"/>
    <lineage>
        <taxon>unclassified sequences</taxon>
        <taxon>metagenomes</taxon>
        <taxon>organismal metagenomes</taxon>
    </lineage>
</organism>
<keyword evidence="3" id="KW-0694">RNA-binding</keyword>
<dbReference type="NCBIfam" id="TIGR03625">
    <property type="entry name" value="L3_bact"/>
    <property type="match status" value="1"/>
</dbReference>
<dbReference type="Pfam" id="PF00297">
    <property type="entry name" value="Ribosomal_L3"/>
    <property type="match status" value="1"/>
</dbReference>
<dbReference type="EMBL" id="LR026963">
    <property type="protein sequence ID" value="VBB68551.1"/>
    <property type="molecule type" value="Genomic_DNA"/>
</dbReference>
<evidence type="ECO:0000256" key="5">
    <source>
        <dbReference type="ARBA" id="ARBA00023274"/>
    </source>
</evidence>
<dbReference type="Gene3D" id="2.40.30.10">
    <property type="entry name" value="Translation factors"/>
    <property type="match status" value="1"/>
</dbReference>
<dbReference type="PROSITE" id="PS00474">
    <property type="entry name" value="RIBOSOMAL_L3"/>
    <property type="match status" value="1"/>
</dbReference>
<name>A0A484H5F7_9ZZZZ</name>
<dbReference type="FunFam" id="3.30.160.810:FF:000001">
    <property type="entry name" value="50S ribosomal protein L3"/>
    <property type="match status" value="1"/>
</dbReference>
<dbReference type="GO" id="GO:0003735">
    <property type="term" value="F:structural constituent of ribosome"/>
    <property type="evidence" value="ECO:0007669"/>
    <property type="project" value="InterPro"/>
</dbReference>
<dbReference type="InterPro" id="IPR019927">
    <property type="entry name" value="Ribosomal_uL3_bac/org-type"/>
</dbReference>
<dbReference type="AlphaFoldDB" id="A0A484H5F7"/>
<dbReference type="InterPro" id="IPR009000">
    <property type="entry name" value="Transl_B-barrel_sf"/>
</dbReference>